<evidence type="ECO:0000256" key="16">
    <source>
        <dbReference type="SAM" id="SignalP"/>
    </source>
</evidence>
<dbReference type="SUPFAM" id="SSF51126">
    <property type="entry name" value="Pectin lyase-like"/>
    <property type="match status" value="1"/>
</dbReference>
<dbReference type="GO" id="GO:0000272">
    <property type="term" value="P:polysaccharide catabolic process"/>
    <property type="evidence" value="ECO:0007669"/>
    <property type="project" value="UniProtKB-KW"/>
</dbReference>
<evidence type="ECO:0000256" key="14">
    <source>
        <dbReference type="ARBA" id="ARBA00048766"/>
    </source>
</evidence>
<accession>A0AA38R9L4</accession>
<keyword evidence="3" id="KW-0964">Secreted</keyword>
<keyword evidence="18" id="KW-1185">Reference proteome</keyword>
<evidence type="ECO:0000313" key="18">
    <source>
        <dbReference type="Proteomes" id="UP001174694"/>
    </source>
</evidence>
<dbReference type="Proteomes" id="UP001174694">
    <property type="component" value="Unassembled WGS sequence"/>
</dbReference>
<evidence type="ECO:0000256" key="8">
    <source>
        <dbReference type="ARBA" id="ARBA00023277"/>
    </source>
</evidence>
<dbReference type="GO" id="GO:0071555">
    <property type="term" value="P:cell wall organization"/>
    <property type="evidence" value="ECO:0007669"/>
    <property type="project" value="UniProtKB-KW"/>
</dbReference>
<feature type="chain" id="PRO_5041208850" description="galacturonan 1,4-alpha-galacturonidase" evidence="16">
    <location>
        <begin position="24"/>
        <end position="442"/>
    </location>
</feature>
<evidence type="ECO:0000256" key="10">
    <source>
        <dbReference type="ARBA" id="ARBA00023316"/>
    </source>
</evidence>
<dbReference type="EC" id="3.2.1.67" evidence="13"/>
<evidence type="ECO:0000256" key="4">
    <source>
        <dbReference type="ARBA" id="ARBA00022729"/>
    </source>
</evidence>
<keyword evidence="10" id="KW-0961">Cell wall biogenesis/degradation</keyword>
<evidence type="ECO:0000256" key="7">
    <source>
        <dbReference type="ARBA" id="ARBA00023180"/>
    </source>
</evidence>
<dbReference type="InterPro" id="IPR011050">
    <property type="entry name" value="Pectin_lyase_fold/virulence"/>
</dbReference>
<dbReference type="InterPro" id="IPR012334">
    <property type="entry name" value="Pectin_lyas_fold"/>
</dbReference>
<comment type="caution">
    <text evidence="17">The sequence shown here is derived from an EMBL/GenBank/DDBJ whole genome shotgun (WGS) entry which is preliminary data.</text>
</comment>
<evidence type="ECO:0000256" key="13">
    <source>
        <dbReference type="ARBA" id="ARBA00038933"/>
    </source>
</evidence>
<comment type="catalytic activity">
    <reaction evidence="14">
        <text>[(1-&gt;4)-alpha-D-galacturonosyl](n) + H2O = alpha-D-galacturonate + [(1-&gt;4)-alpha-D-galacturonosyl](n-1)</text>
        <dbReference type="Rhea" id="RHEA:14117"/>
        <dbReference type="Rhea" id="RHEA-COMP:14570"/>
        <dbReference type="Rhea" id="RHEA-COMP:14572"/>
        <dbReference type="ChEBI" id="CHEBI:15377"/>
        <dbReference type="ChEBI" id="CHEBI:58658"/>
        <dbReference type="ChEBI" id="CHEBI:140523"/>
        <dbReference type="EC" id="3.2.1.67"/>
    </reaction>
</comment>
<dbReference type="GO" id="GO:0004650">
    <property type="term" value="F:polygalacturonase activity"/>
    <property type="evidence" value="ECO:0007669"/>
    <property type="project" value="InterPro"/>
</dbReference>
<comment type="function">
    <text evidence="12">Specific in hydrolyzing the terminal glycosidic bond of polygalacturonic acid and oligogalacturonates.</text>
</comment>
<dbReference type="AlphaFoldDB" id="A0AA38R9L4"/>
<evidence type="ECO:0000256" key="1">
    <source>
        <dbReference type="ARBA" id="ARBA00004613"/>
    </source>
</evidence>
<keyword evidence="9 15" id="KW-0326">Glycosidase</keyword>
<evidence type="ECO:0000256" key="12">
    <source>
        <dbReference type="ARBA" id="ARBA00037312"/>
    </source>
</evidence>
<evidence type="ECO:0000256" key="2">
    <source>
        <dbReference type="ARBA" id="ARBA00008834"/>
    </source>
</evidence>
<keyword evidence="7" id="KW-0325">Glycoprotein</keyword>
<organism evidence="17 18">
    <name type="scientific">Pleurostoma richardsiae</name>
    <dbReference type="NCBI Taxonomy" id="41990"/>
    <lineage>
        <taxon>Eukaryota</taxon>
        <taxon>Fungi</taxon>
        <taxon>Dikarya</taxon>
        <taxon>Ascomycota</taxon>
        <taxon>Pezizomycotina</taxon>
        <taxon>Sordariomycetes</taxon>
        <taxon>Sordariomycetidae</taxon>
        <taxon>Calosphaeriales</taxon>
        <taxon>Pleurostomataceae</taxon>
        <taxon>Pleurostoma</taxon>
    </lineage>
</organism>
<evidence type="ECO:0000256" key="11">
    <source>
        <dbReference type="ARBA" id="ARBA00023326"/>
    </source>
</evidence>
<dbReference type="Gene3D" id="2.160.20.10">
    <property type="entry name" value="Single-stranded right-handed beta-helix, Pectin lyase-like"/>
    <property type="match status" value="1"/>
</dbReference>
<dbReference type="Pfam" id="PF00295">
    <property type="entry name" value="Glyco_hydro_28"/>
    <property type="match status" value="1"/>
</dbReference>
<dbReference type="InterPro" id="IPR000743">
    <property type="entry name" value="Glyco_hydro_28"/>
</dbReference>
<dbReference type="PANTHER" id="PTHR31736:SF12">
    <property type="entry name" value="EXO-POLYGALACTURONASE, PUTATIVE-RELATED"/>
    <property type="match status" value="1"/>
</dbReference>
<name>A0AA38R9L4_9PEZI</name>
<keyword evidence="11" id="KW-0624">Polysaccharide degradation</keyword>
<dbReference type="GO" id="GO:0016829">
    <property type="term" value="F:lyase activity"/>
    <property type="evidence" value="ECO:0007669"/>
    <property type="project" value="UniProtKB-KW"/>
</dbReference>
<feature type="signal peptide" evidence="16">
    <location>
        <begin position="1"/>
        <end position="23"/>
    </location>
</feature>
<keyword evidence="17" id="KW-0456">Lyase</keyword>
<dbReference type="EMBL" id="JANBVO010000028">
    <property type="protein sequence ID" value="KAJ9138908.1"/>
    <property type="molecule type" value="Genomic_DNA"/>
</dbReference>
<evidence type="ECO:0000256" key="15">
    <source>
        <dbReference type="RuleBase" id="RU361169"/>
    </source>
</evidence>
<evidence type="ECO:0000256" key="3">
    <source>
        <dbReference type="ARBA" id="ARBA00022525"/>
    </source>
</evidence>
<evidence type="ECO:0000313" key="17">
    <source>
        <dbReference type="EMBL" id="KAJ9138908.1"/>
    </source>
</evidence>
<dbReference type="GO" id="GO:0047911">
    <property type="term" value="F:galacturan 1,4-alpha-galacturonidase activity"/>
    <property type="evidence" value="ECO:0007669"/>
    <property type="project" value="UniProtKB-EC"/>
</dbReference>
<reference evidence="17" key="1">
    <citation type="submission" date="2022-07" db="EMBL/GenBank/DDBJ databases">
        <title>Fungi with potential for degradation of polypropylene.</title>
        <authorList>
            <person name="Gostincar C."/>
        </authorList>
    </citation>
    <scope>NUCLEOTIDE SEQUENCE</scope>
    <source>
        <strain evidence="17">EXF-13308</strain>
    </source>
</reference>
<proteinExistence type="inferred from homology"/>
<evidence type="ECO:0000256" key="9">
    <source>
        <dbReference type="ARBA" id="ARBA00023295"/>
    </source>
</evidence>
<comment type="subcellular location">
    <subcellularLocation>
        <location evidence="1">Secreted</location>
    </subcellularLocation>
</comment>
<gene>
    <name evidence="17" type="ORF">NKR23_g8203</name>
</gene>
<protein>
    <recommendedName>
        <fullName evidence="13">galacturonan 1,4-alpha-galacturonidase</fullName>
        <ecNumber evidence="13">3.2.1.67</ecNumber>
    </recommendedName>
</protein>
<keyword evidence="8" id="KW-0119">Carbohydrate metabolism</keyword>
<dbReference type="PANTHER" id="PTHR31736">
    <property type="match status" value="1"/>
</dbReference>
<comment type="similarity">
    <text evidence="2 15">Belongs to the glycosyl hydrolase 28 family.</text>
</comment>
<sequence>MKRPLSGVLFALIVLGSLVVSHAASSSLPFPQPRTPVRHSCKKCTVTPLGGTKDDSPQILKAFQDCSNGGTVVFPESSNYYIASRLNPVVHDLTVEWRGTWTFSDDLDYWRNNSYPIAFQNHRAGFIITGDRIHINGYGTGGINGSGNTWYTAEAGTTLEGRPMPFVFWNVSDVFVEHFSVVQSQLWSINIMNGTNMWFDDIYVNNTALDAPYGTNWVGNTDGLDTMDARNVMLTNFIYQGLGDDAIAIKPRSYNIYCQNLTIHGGNGVAIGSLGQYLEDSSVVNVVVKDVKILTHNEDMHNSAYIKTYIGELAPQSSYESAGLPRGGRWGVVQNIRFENFYVDGAAIGPNINQDTGNNGSFSGTSNMEISNIAFVNFTGFLASTSGNRTAQVSCSTRHPCYNIEMKDINLSPREGEPLAGAQGSCEYIETGGVHNMTGSGC</sequence>
<evidence type="ECO:0000256" key="6">
    <source>
        <dbReference type="ARBA" id="ARBA00023157"/>
    </source>
</evidence>
<evidence type="ECO:0000256" key="5">
    <source>
        <dbReference type="ARBA" id="ARBA00022801"/>
    </source>
</evidence>
<keyword evidence="6" id="KW-1015">Disulfide bond</keyword>
<keyword evidence="4 16" id="KW-0732">Signal</keyword>
<keyword evidence="5 15" id="KW-0378">Hydrolase</keyword>
<dbReference type="GO" id="GO:0005576">
    <property type="term" value="C:extracellular region"/>
    <property type="evidence" value="ECO:0007669"/>
    <property type="project" value="UniProtKB-SubCell"/>
</dbReference>